<dbReference type="AlphaFoldDB" id="A0AAD5DU99"/>
<organism evidence="2 3">
    <name type="scientific">Chlorella ohadii</name>
    <dbReference type="NCBI Taxonomy" id="2649997"/>
    <lineage>
        <taxon>Eukaryota</taxon>
        <taxon>Viridiplantae</taxon>
        <taxon>Chlorophyta</taxon>
        <taxon>core chlorophytes</taxon>
        <taxon>Trebouxiophyceae</taxon>
        <taxon>Chlorellales</taxon>
        <taxon>Chlorellaceae</taxon>
        <taxon>Chlorella clade</taxon>
        <taxon>Chlorella</taxon>
    </lineage>
</organism>
<proteinExistence type="predicted"/>
<name>A0AAD5DU99_9CHLO</name>
<comment type="caution">
    <text evidence="2">The sequence shown here is derived from an EMBL/GenBank/DDBJ whole genome shotgun (WGS) entry which is preliminary data.</text>
</comment>
<reference evidence="2" key="1">
    <citation type="submission" date="2020-11" db="EMBL/GenBank/DDBJ databases">
        <title>Chlorella ohadii genome sequencing and assembly.</title>
        <authorList>
            <person name="Murik O."/>
            <person name="Treves H."/>
            <person name="Kedem I."/>
            <person name="Shotland Y."/>
            <person name="Kaplan A."/>
        </authorList>
    </citation>
    <scope>NUCLEOTIDE SEQUENCE</scope>
    <source>
        <strain evidence="2">1</strain>
    </source>
</reference>
<dbReference type="PRINTS" id="PR01217">
    <property type="entry name" value="PRICHEXTENSN"/>
</dbReference>
<feature type="compositionally biased region" description="Pro residues" evidence="1">
    <location>
        <begin position="132"/>
        <end position="176"/>
    </location>
</feature>
<evidence type="ECO:0000256" key="1">
    <source>
        <dbReference type="SAM" id="MobiDB-lite"/>
    </source>
</evidence>
<dbReference type="EMBL" id="JADXDR010000029">
    <property type="protein sequence ID" value="KAI7844472.1"/>
    <property type="molecule type" value="Genomic_DNA"/>
</dbReference>
<sequence>MHGTAGIVGTPIQDQLENFVWQCSGGANAGPAAGLPLANVVLGEVVRLELPPFNVTGACGDAPGTWVRATVNVNSIPTPPGAASVRTNIAGVFGAPDLPIVGAQARWTATVKQAAPAACLNAATSTAEAVAAPPPPPRPKPPSPRPPSPKPPSPKPPSPKPPSPKPPSPSPPSPKP</sequence>
<evidence type="ECO:0000313" key="2">
    <source>
        <dbReference type="EMBL" id="KAI7844472.1"/>
    </source>
</evidence>
<accession>A0AAD5DU99</accession>
<feature type="region of interest" description="Disordered" evidence="1">
    <location>
        <begin position="125"/>
        <end position="176"/>
    </location>
</feature>
<gene>
    <name evidence="2" type="ORF">COHA_001975</name>
</gene>
<dbReference type="Proteomes" id="UP001205105">
    <property type="component" value="Unassembled WGS sequence"/>
</dbReference>
<protein>
    <submittedName>
        <fullName evidence="2">Uncharacterized protein</fullName>
    </submittedName>
</protein>
<keyword evidence="3" id="KW-1185">Reference proteome</keyword>
<evidence type="ECO:0000313" key="3">
    <source>
        <dbReference type="Proteomes" id="UP001205105"/>
    </source>
</evidence>